<feature type="non-terminal residue" evidence="1">
    <location>
        <position position="67"/>
    </location>
</feature>
<evidence type="ECO:0000313" key="1">
    <source>
        <dbReference type="EMBL" id="CAG8601824.1"/>
    </source>
</evidence>
<reference evidence="1" key="1">
    <citation type="submission" date="2021-06" db="EMBL/GenBank/DDBJ databases">
        <authorList>
            <person name="Kallberg Y."/>
            <person name="Tangrot J."/>
            <person name="Rosling A."/>
        </authorList>
    </citation>
    <scope>NUCLEOTIDE SEQUENCE</scope>
    <source>
        <strain evidence="1">AU212A</strain>
    </source>
</reference>
<sequence>MTAQVDIRGSTNIATDKTFHNLSRVASKKISNLRRRISARDSSSNNKPQRTNDNFVQENSYIAEQGT</sequence>
<organism evidence="1 2">
    <name type="scientific">Scutellospora calospora</name>
    <dbReference type="NCBI Taxonomy" id="85575"/>
    <lineage>
        <taxon>Eukaryota</taxon>
        <taxon>Fungi</taxon>
        <taxon>Fungi incertae sedis</taxon>
        <taxon>Mucoromycota</taxon>
        <taxon>Glomeromycotina</taxon>
        <taxon>Glomeromycetes</taxon>
        <taxon>Diversisporales</taxon>
        <taxon>Gigasporaceae</taxon>
        <taxon>Scutellospora</taxon>
    </lineage>
</organism>
<comment type="caution">
    <text evidence="1">The sequence shown here is derived from an EMBL/GenBank/DDBJ whole genome shotgun (WGS) entry which is preliminary data.</text>
</comment>
<name>A0ACA9MMD6_9GLOM</name>
<accession>A0ACA9MMD6</accession>
<dbReference type="EMBL" id="CAJVPM010014578">
    <property type="protein sequence ID" value="CAG8601824.1"/>
    <property type="molecule type" value="Genomic_DNA"/>
</dbReference>
<evidence type="ECO:0000313" key="2">
    <source>
        <dbReference type="Proteomes" id="UP000789860"/>
    </source>
</evidence>
<keyword evidence="2" id="KW-1185">Reference proteome</keyword>
<dbReference type="Proteomes" id="UP000789860">
    <property type="component" value="Unassembled WGS sequence"/>
</dbReference>
<protein>
    <submittedName>
        <fullName evidence="1">9784_t:CDS:1</fullName>
    </submittedName>
</protein>
<proteinExistence type="predicted"/>
<gene>
    <name evidence="1" type="ORF">SCALOS_LOCUS6948</name>
</gene>